<feature type="compositionally biased region" description="Basic and acidic residues" evidence="1">
    <location>
        <begin position="113"/>
        <end position="124"/>
    </location>
</feature>
<organism evidence="2">
    <name type="scientific">freshwater metagenome</name>
    <dbReference type="NCBI Taxonomy" id="449393"/>
    <lineage>
        <taxon>unclassified sequences</taxon>
        <taxon>metagenomes</taxon>
        <taxon>ecological metagenomes</taxon>
    </lineage>
</organism>
<dbReference type="EMBL" id="CAFBOS010000278">
    <property type="protein sequence ID" value="CAB5024440.1"/>
    <property type="molecule type" value="Genomic_DNA"/>
</dbReference>
<feature type="compositionally biased region" description="Basic residues" evidence="1">
    <location>
        <begin position="198"/>
        <end position="210"/>
    </location>
</feature>
<name>A0A6J7R6X9_9ZZZZ</name>
<accession>A0A6J7R6X9</accession>
<feature type="region of interest" description="Disordered" evidence="1">
    <location>
        <begin position="103"/>
        <end position="132"/>
    </location>
</feature>
<sequence>MHLVDGEPRRDRDLDLHRRLRARPQRGEQLGVVHVLEEVVVAGLERLLAPLASEPVAEHRSVGDDPVGCEVVGDRVRGLALLDGQLDQFAVVTVGVDLAVEPAPDGGAADASHQTKYDEHDEQPAHPAAAPGDAHEIAGELEIDRLDGLTERVECEHRRRVGRLVEAAGADEHAFGHGHRHGDGVIGRGRRSGFGPARRGRARARRNRGS</sequence>
<evidence type="ECO:0000313" key="2">
    <source>
        <dbReference type="EMBL" id="CAB5024440.1"/>
    </source>
</evidence>
<dbReference type="AlphaFoldDB" id="A0A6J7R6X9"/>
<feature type="region of interest" description="Disordered" evidence="1">
    <location>
        <begin position="172"/>
        <end position="210"/>
    </location>
</feature>
<proteinExistence type="predicted"/>
<protein>
    <submittedName>
        <fullName evidence="2">Unannotated protein</fullName>
    </submittedName>
</protein>
<evidence type="ECO:0000256" key="1">
    <source>
        <dbReference type="SAM" id="MobiDB-lite"/>
    </source>
</evidence>
<reference evidence="2" key="1">
    <citation type="submission" date="2020-05" db="EMBL/GenBank/DDBJ databases">
        <authorList>
            <person name="Chiriac C."/>
            <person name="Salcher M."/>
            <person name="Ghai R."/>
            <person name="Kavagutti S V."/>
        </authorList>
    </citation>
    <scope>NUCLEOTIDE SEQUENCE</scope>
</reference>
<gene>
    <name evidence="2" type="ORF">UFOPK3967_02960</name>
</gene>